<sequence length="322" mass="37355">MNRNILTIATGKKLYVDLAVNLARSFYLWHQKSDITFFIVTDLPHLVEEDVLKYAKIITVKKGELGEGFSPKLHLDKLAPEGQTLFIDSDCLIFGNLDNLFERFKGKSVSVVGGYIADGEWFGEIKEICKQFNIPHIPKFNGGIYYLEKGKMASKVYAKARELEKDYDKIGFVRLRNRPNDEVLMALAMQLYEMTPLVDDGTIMSDPQACPGGYEIDVITGKRWMLNPPKPSPLHQDWYPFEKVEPIVVHFLGYYTQHYPYKREVYLLDKKLKNKLNWSAKAYAKLLIESPERIKNKFKKLFRPIYRVIFGTRKIVKSERIV</sequence>
<reference evidence="1 2" key="1">
    <citation type="submission" date="2020-05" db="EMBL/GenBank/DDBJ databases">
        <title>Description of Pedobacter foliorum sp. nov.</title>
        <authorList>
            <person name="Qi S."/>
            <person name="Carlier A."/>
            <person name="Cnockaert M."/>
            <person name="Vandamme P."/>
        </authorList>
    </citation>
    <scope>NUCLEOTIDE SEQUENCE [LARGE SCALE GENOMIC DNA]</scope>
    <source>
        <strain evidence="1 2">LMG 31300</strain>
    </source>
</reference>
<evidence type="ECO:0008006" key="3">
    <source>
        <dbReference type="Google" id="ProtNLM"/>
    </source>
</evidence>
<dbReference type="Gene3D" id="3.90.550.10">
    <property type="entry name" value="Spore Coat Polysaccharide Biosynthesis Protein SpsA, Chain A"/>
    <property type="match status" value="1"/>
</dbReference>
<proteinExistence type="predicted"/>
<dbReference type="InterPro" id="IPR029044">
    <property type="entry name" value="Nucleotide-diphossugar_trans"/>
</dbReference>
<dbReference type="RefSeq" id="WP_173268376.1">
    <property type="nucleotide sequence ID" value="NZ_JABMKV010000001.1"/>
</dbReference>
<name>A0ABX2D9D3_9SPHI</name>
<organism evidence="1 2">
    <name type="scientific">Pedobacter boryungensis</name>
    <dbReference type="NCBI Taxonomy" id="869962"/>
    <lineage>
        <taxon>Bacteria</taxon>
        <taxon>Pseudomonadati</taxon>
        <taxon>Bacteroidota</taxon>
        <taxon>Sphingobacteriia</taxon>
        <taxon>Sphingobacteriales</taxon>
        <taxon>Sphingobacteriaceae</taxon>
        <taxon>Pedobacter</taxon>
    </lineage>
</organism>
<dbReference type="Proteomes" id="UP000762110">
    <property type="component" value="Unassembled WGS sequence"/>
</dbReference>
<protein>
    <recommendedName>
        <fullName evidence="3">Glycosyl transferase family 8</fullName>
    </recommendedName>
</protein>
<gene>
    <name evidence="1" type="ORF">HQN85_00430</name>
</gene>
<dbReference type="EMBL" id="JABMKV010000001">
    <property type="protein sequence ID" value="NQX30174.1"/>
    <property type="molecule type" value="Genomic_DNA"/>
</dbReference>
<evidence type="ECO:0000313" key="2">
    <source>
        <dbReference type="Proteomes" id="UP000762110"/>
    </source>
</evidence>
<evidence type="ECO:0000313" key="1">
    <source>
        <dbReference type="EMBL" id="NQX30174.1"/>
    </source>
</evidence>
<dbReference type="SUPFAM" id="SSF53448">
    <property type="entry name" value="Nucleotide-diphospho-sugar transferases"/>
    <property type="match status" value="1"/>
</dbReference>
<comment type="caution">
    <text evidence="1">The sequence shown here is derived from an EMBL/GenBank/DDBJ whole genome shotgun (WGS) entry which is preliminary data.</text>
</comment>
<keyword evidence="2" id="KW-1185">Reference proteome</keyword>
<accession>A0ABX2D9D3</accession>